<evidence type="ECO:0000259" key="1">
    <source>
        <dbReference type="Pfam" id="PF14905"/>
    </source>
</evidence>
<dbReference type="Pfam" id="PF13620">
    <property type="entry name" value="CarboxypepD_reg"/>
    <property type="match status" value="1"/>
</dbReference>
<evidence type="ECO:0000313" key="2">
    <source>
        <dbReference type="EMBL" id="SUZ51954.1"/>
    </source>
</evidence>
<dbReference type="SUPFAM" id="SSF56935">
    <property type="entry name" value="Porins"/>
    <property type="match status" value="1"/>
</dbReference>
<gene>
    <name evidence="2" type="ORF">METZ01_LOCUS4808</name>
</gene>
<dbReference type="EMBL" id="UINC01000248">
    <property type="protein sequence ID" value="SUZ51954.1"/>
    <property type="molecule type" value="Genomic_DNA"/>
</dbReference>
<organism evidence="2">
    <name type="scientific">marine metagenome</name>
    <dbReference type="NCBI Taxonomy" id="408172"/>
    <lineage>
        <taxon>unclassified sequences</taxon>
        <taxon>metagenomes</taxon>
        <taxon>ecological metagenomes</taxon>
    </lineage>
</organism>
<feature type="domain" description="Outer membrane protein beta-barrel" evidence="1">
    <location>
        <begin position="427"/>
        <end position="698"/>
    </location>
</feature>
<protein>
    <recommendedName>
        <fullName evidence="1">Outer membrane protein beta-barrel domain-containing protein</fullName>
    </recommendedName>
</protein>
<dbReference type="Gene3D" id="2.60.40.1120">
    <property type="entry name" value="Carboxypeptidase-like, regulatory domain"/>
    <property type="match status" value="1"/>
</dbReference>
<dbReference type="SUPFAM" id="SSF49464">
    <property type="entry name" value="Carboxypeptidase regulatory domain-like"/>
    <property type="match status" value="1"/>
</dbReference>
<name>A0A381NCV6_9ZZZZ</name>
<dbReference type="AlphaFoldDB" id="A0A381NCV6"/>
<sequence length="879" mass="101233">MKRTLFILFFLIFSSYSYSQNILKGRVIDESGNPIELTTIVLLNPTDSTLKHFGVTNKDGYYQIKAVKNDSYLLQFSYVGMETSTDMITVDRNSPSDLGDKKMIPSALEEVIVVAEIIPMQFKEDTLEYNTKAFTTRPGASVEELLKKLPGVEVDESGNIKAQGEDVTKVLVDGKEFFGNDPKIATKNLSAEALDKVQVFDKKSEEAEFSGIDDGIRDKTINLLLNEKHKNGYFGEIKAGYGTHDTYKADGKIYRFSKTVQSAFLGMSNNINEFDFTHRGDNQYGQQIKGLNTSYAGGLNLSYSNGKTNRYFLSYLKNSNKKDLLETTESENFVNENIYYQDQEVDEMEKDKPNNIDFGLRHNFDKNNRLIIDGDLTNAKNTLERLVNTNTELNSSKVNNLINDSENIGDELSFDSRISYISKLKGDKLQFKITTNLDYEKDESNLDWINDITIFYSEDITVQNTSFHRNNFTEVNSFMTSPAIVVQLNKLWSVDGGVRISKTNRELSRIEASVSSNNEVDNSFEFKTTYVRPFLSFRRVTNKVYANISFEFHNMNTEKLLNESSYGIMKHSYFLPRLYYRNNYASGRKLDISYRTNYRLPSVNQLFPIQNNLNQLNVYKGNVDLKPEYNHSLRLTWTVFDQFSFTSFYVSLRGNYSKDNISWSQSIDDKFVRTTTPINVDGMYNFNSRIDFSTPLRKLGLDINLNSVESWSENRVIINSLENINTTLNHSLRLSFENRNRDKWRVNFGGRYTITDTKFSIADKQNYTQNSLGYFSSLGYTPSNKWNFDIKADVTNYSSQSFDESVNIPTMGASLSYFFREAEKASITLSAYDLLNKTKGFQQSSDANSLMRKEWNTLTQYFLLEFRWKFDQTNRGLRK</sequence>
<dbReference type="Pfam" id="PF14905">
    <property type="entry name" value="OMP_b-brl_3"/>
    <property type="match status" value="2"/>
</dbReference>
<reference evidence="2" key="1">
    <citation type="submission" date="2018-05" db="EMBL/GenBank/DDBJ databases">
        <authorList>
            <person name="Lanie J.A."/>
            <person name="Ng W.-L."/>
            <person name="Kazmierczak K.M."/>
            <person name="Andrzejewski T.M."/>
            <person name="Davidsen T.M."/>
            <person name="Wayne K.J."/>
            <person name="Tettelin H."/>
            <person name="Glass J.I."/>
            <person name="Rusch D."/>
            <person name="Podicherti R."/>
            <person name="Tsui H.-C.T."/>
            <person name="Winkler M.E."/>
        </authorList>
    </citation>
    <scope>NUCLEOTIDE SEQUENCE</scope>
</reference>
<feature type="domain" description="Outer membrane protein beta-barrel" evidence="1">
    <location>
        <begin position="711"/>
        <end position="868"/>
    </location>
</feature>
<dbReference type="InterPro" id="IPR008969">
    <property type="entry name" value="CarboxyPept-like_regulatory"/>
</dbReference>
<dbReference type="InterPro" id="IPR041700">
    <property type="entry name" value="OMP_b-brl_3"/>
</dbReference>
<proteinExistence type="predicted"/>
<accession>A0A381NCV6</accession>